<dbReference type="HAMAP" id="MF_00048">
    <property type="entry name" value="UPF0102"/>
    <property type="match status" value="1"/>
</dbReference>
<dbReference type="NCBIfam" id="NF009150">
    <property type="entry name" value="PRK12497.1-3"/>
    <property type="match status" value="1"/>
</dbReference>
<dbReference type="Pfam" id="PF02021">
    <property type="entry name" value="UPF0102"/>
    <property type="match status" value="1"/>
</dbReference>
<name>A0A0W0SND8_9GAMM</name>
<dbReference type="Gene3D" id="3.40.1350.10">
    <property type="match status" value="1"/>
</dbReference>
<dbReference type="NCBIfam" id="TIGR00252">
    <property type="entry name" value="YraN family protein"/>
    <property type="match status" value="1"/>
</dbReference>
<dbReference type="GO" id="GO:0003676">
    <property type="term" value="F:nucleic acid binding"/>
    <property type="evidence" value="ECO:0007669"/>
    <property type="project" value="InterPro"/>
</dbReference>
<evidence type="ECO:0000256" key="1">
    <source>
        <dbReference type="ARBA" id="ARBA00006738"/>
    </source>
</evidence>
<protein>
    <recommendedName>
        <fullName evidence="2">UPF0102 protein Ldro_2881</fullName>
    </recommendedName>
</protein>
<dbReference type="PATRIC" id="fig|1212489.4.peg.3035"/>
<accession>A0A0W0SND8</accession>
<evidence type="ECO:0000313" key="3">
    <source>
        <dbReference type="EMBL" id="KTC84717.1"/>
    </source>
</evidence>
<reference evidence="3 4" key="1">
    <citation type="submission" date="2015-11" db="EMBL/GenBank/DDBJ databases">
        <title>Genomic analysis of 38 Legionella species identifies large and diverse effector repertoires.</title>
        <authorList>
            <person name="Burstein D."/>
            <person name="Amaro F."/>
            <person name="Zusman T."/>
            <person name="Lifshitz Z."/>
            <person name="Cohen O."/>
            <person name="Gilbert J.A."/>
            <person name="Pupko T."/>
            <person name="Shuman H.A."/>
            <person name="Segal G."/>
        </authorList>
    </citation>
    <scope>NUCLEOTIDE SEQUENCE [LARGE SCALE GENOMIC DNA]</scope>
    <source>
        <strain evidence="3 4">ATCC 700990</strain>
    </source>
</reference>
<dbReference type="CDD" id="cd20736">
    <property type="entry name" value="PoNe_Nuclease"/>
    <property type="match status" value="1"/>
</dbReference>
<comment type="similarity">
    <text evidence="1 2">Belongs to the UPF0102 family.</text>
</comment>
<dbReference type="RefSeq" id="WP_058497139.1">
    <property type="nucleotide sequence ID" value="NZ_CAAAIU010000004.1"/>
</dbReference>
<evidence type="ECO:0000313" key="4">
    <source>
        <dbReference type="Proteomes" id="UP000054736"/>
    </source>
</evidence>
<dbReference type="OrthoDB" id="9794876at2"/>
<dbReference type="SUPFAM" id="SSF52980">
    <property type="entry name" value="Restriction endonuclease-like"/>
    <property type="match status" value="1"/>
</dbReference>
<dbReference type="InterPro" id="IPR011335">
    <property type="entry name" value="Restrct_endonuc-II-like"/>
</dbReference>
<dbReference type="STRING" id="1212489.Ldro_2881"/>
<organism evidence="3 4">
    <name type="scientific">Legionella drozanskii LLAP-1</name>
    <dbReference type="NCBI Taxonomy" id="1212489"/>
    <lineage>
        <taxon>Bacteria</taxon>
        <taxon>Pseudomonadati</taxon>
        <taxon>Pseudomonadota</taxon>
        <taxon>Gammaproteobacteria</taxon>
        <taxon>Legionellales</taxon>
        <taxon>Legionellaceae</taxon>
        <taxon>Legionella</taxon>
    </lineage>
</organism>
<evidence type="ECO:0000256" key="2">
    <source>
        <dbReference type="HAMAP-Rule" id="MF_00048"/>
    </source>
</evidence>
<keyword evidence="4" id="KW-1185">Reference proteome</keyword>
<sequence>MSLKAGFAAEQQARAYLIAQGLHWIESNYRCRWGEIDLIMQEQNYLVFVEVRARRSRNFGGALASVDYVKQQKLTRAATHYLAINKRYDKQPVRFDVLGMEGKELQIEWIKNAFEMAF</sequence>
<dbReference type="InterPro" id="IPR011856">
    <property type="entry name" value="tRNA_endonuc-like_dom_sf"/>
</dbReference>
<gene>
    <name evidence="3" type="ORF">Ldro_2881</name>
</gene>
<dbReference type="EMBL" id="LNXY01000031">
    <property type="protein sequence ID" value="KTC84717.1"/>
    <property type="molecule type" value="Genomic_DNA"/>
</dbReference>
<dbReference type="PANTHER" id="PTHR34039">
    <property type="entry name" value="UPF0102 PROTEIN YRAN"/>
    <property type="match status" value="1"/>
</dbReference>
<dbReference type="InterPro" id="IPR003509">
    <property type="entry name" value="UPF0102_YraN-like"/>
</dbReference>
<proteinExistence type="inferred from homology"/>
<dbReference type="Proteomes" id="UP000054736">
    <property type="component" value="Unassembled WGS sequence"/>
</dbReference>
<dbReference type="PANTHER" id="PTHR34039:SF1">
    <property type="entry name" value="UPF0102 PROTEIN YRAN"/>
    <property type="match status" value="1"/>
</dbReference>
<comment type="caution">
    <text evidence="3">The sequence shown here is derived from an EMBL/GenBank/DDBJ whole genome shotgun (WGS) entry which is preliminary data.</text>
</comment>
<dbReference type="AlphaFoldDB" id="A0A0W0SND8"/>